<accession>X0YCM1</accession>
<protein>
    <submittedName>
        <fullName evidence="1">Uncharacterized protein</fullName>
    </submittedName>
</protein>
<sequence>MSDITFEERNFLTTVLHKCAGVIELRAIKNGGIRTVFEPLNNVTNLIESGINLSADGWDVYFGVSARKTKSGKKQDVGSLGALWADLDGKDFDKDPAQG</sequence>
<dbReference type="EMBL" id="BARS01050080">
    <property type="protein sequence ID" value="GAG45017.1"/>
    <property type="molecule type" value="Genomic_DNA"/>
</dbReference>
<organism evidence="1">
    <name type="scientific">marine sediment metagenome</name>
    <dbReference type="NCBI Taxonomy" id="412755"/>
    <lineage>
        <taxon>unclassified sequences</taxon>
        <taxon>metagenomes</taxon>
        <taxon>ecological metagenomes</taxon>
    </lineage>
</organism>
<comment type="caution">
    <text evidence="1">The sequence shown here is derived from an EMBL/GenBank/DDBJ whole genome shotgun (WGS) entry which is preliminary data.</text>
</comment>
<evidence type="ECO:0000313" key="1">
    <source>
        <dbReference type="EMBL" id="GAG45017.1"/>
    </source>
</evidence>
<gene>
    <name evidence="1" type="ORF">S01H1_74824</name>
</gene>
<name>X0YCM1_9ZZZZ</name>
<reference evidence="1" key="1">
    <citation type="journal article" date="2014" name="Front. Microbiol.">
        <title>High frequency of phylogenetically diverse reductive dehalogenase-homologous genes in deep subseafloor sedimentary metagenomes.</title>
        <authorList>
            <person name="Kawai M."/>
            <person name="Futagami T."/>
            <person name="Toyoda A."/>
            <person name="Takaki Y."/>
            <person name="Nishi S."/>
            <person name="Hori S."/>
            <person name="Arai W."/>
            <person name="Tsubouchi T."/>
            <person name="Morono Y."/>
            <person name="Uchiyama I."/>
            <person name="Ito T."/>
            <person name="Fujiyama A."/>
            <person name="Inagaki F."/>
            <person name="Takami H."/>
        </authorList>
    </citation>
    <scope>NUCLEOTIDE SEQUENCE</scope>
    <source>
        <strain evidence="1">Expedition CK06-06</strain>
    </source>
</reference>
<dbReference type="AlphaFoldDB" id="X0YCM1"/>
<feature type="non-terminal residue" evidence="1">
    <location>
        <position position="99"/>
    </location>
</feature>
<proteinExistence type="predicted"/>